<accession>A0ABZ0TW17</accession>
<dbReference type="PANTHER" id="PTHR31212">
    <property type="entry name" value="ALPHA-KETOGLUTARATE-DEPENDENT DIOXYGENASE ALKB HOMOLOG 3"/>
    <property type="match status" value="1"/>
</dbReference>
<feature type="domain" description="Fe2OG dioxygenase" evidence="1">
    <location>
        <begin position="104"/>
        <end position="200"/>
    </location>
</feature>
<reference evidence="2 3" key="1">
    <citation type="submission" date="2023-11" db="EMBL/GenBank/DDBJ databases">
        <title>Analysis of the Genomes of Mucilaginibacter gossypii cycad 4 and M. sabulilitoris SNA2: microbes with the potential for plant growth promotion.</title>
        <authorList>
            <person name="Hirsch A.M."/>
            <person name="Humm E."/>
            <person name="Rubbi M."/>
            <person name="Del Vecchio G."/>
            <person name="Ha S.M."/>
            <person name="Pellegrini M."/>
            <person name="Gunsalus R.P."/>
        </authorList>
    </citation>
    <scope>NUCLEOTIDE SEQUENCE [LARGE SCALE GENOMIC DNA]</scope>
    <source>
        <strain evidence="2 3">SNA2</strain>
    </source>
</reference>
<proteinExistence type="predicted"/>
<name>A0ABZ0TW17_9SPHI</name>
<dbReference type="RefSeq" id="WP_321566052.1">
    <property type="nucleotide sequence ID" value="NZ_CP139558.1"/>
</dbReference>
<evidence type="ECO:0000259" key="1">
    <source>
        <dbReference type="PROSITE" id="PS51471"/>
    </source>
</evidence>
<dbReference type="InterPro" id="IPR037151">
    <property type="entry name" value="AlkB-like_sf"/>
</dbReference>
<dbReference type="Pfam" id="PF13532">
    <property type="entry name" value="2OG-FeII_Oxy_2"/>
    <property type="match status" value="1"/>
</dbReference>
<keyword evidence="2" id="KW-0560">Oxidoreductase</keyword>
<protein>
    <submittedName>
        <fullName evidence="2">Alpha-ketoglutarate-dependent dioxygenase AlkB</fullName>
    </submittedName>
</protein>
<dbReference type="PROSITE" id="PS51471">
    <property type="entry name" value="FE2OG_OXY"/>
    <property type="match status" value="1"/>
</dbReference>
<dbReference type="PANTHER" id="PTHR31212:SF4">
    <property type="entry name" value="ALPHA-KETOGLUTARATE-DEPENDENT DIOXYGENASE ALKB HOMOLOG 3"/>
    <property type="match status" value="1"/>
</dbReference>
<dbReference type="GO" id="GO:0051213">
    <property type="term" value="F:dioxygenase activity"/>
    <property type="evidence" value="ECO:0007669"/>
    <property type="project" value="UniProtKB-KW"/>
</dbReference>
<dbReference type="InterPro" id="IPR005123">
    <property type="entry name" value="Oxoglu/Fe-dep_dioxygenase_dom"/>
</dbReference>
<keyword evidence="3" id="KW-1185">Reference proteome</keyword>
<dbReference type="Gene3D" id="2.60.120.590">
    <property type="entry name" value="Alpha-ketoglutarate-dependent dioxygenase AlkB-like"/>
    <property type="match status" value="1"/>
</dbReference>
<evidence type="ECO:0000313" key="3">
    <source>
        <dbReference type="Proteomes" id="UP001324380"/>
    </source>
</evidence>
<organism evidence="2 3">
    <name type="scientific">Mucilaginibacter sabulilitoris</name>
    <dbReference type="NCBI Taxonomy" id="1173583"/>
    <lineage>
        <taxon>Bacteria</taxon>
        <taxon>Pseudomonadati</taxon>
        <taxon>Bacteroidota</taxon>
        <taxon>Sphingobacteriia</taxon>
        <taxon>Sphingobacteriales</taxon>
        <taxon>Sphingobacteriaceae</taxon>
        <taxon>Mucilaginibacter</taxon>
    </lineage>
</organism>
<dbReference type="InterPro" id="IPR027450">
    <property type="entry name" value="AlkB-like"/>
</dbReference>
<gene>
    <name evidence="2" type="ORF">SNE25_15705</name>
</gene>
<keyword evidence="2" id="KW-0223">Dioxygenase</keyword>
<dbReference type="Proteomes" id="UP001324380">
    <property type="component" value="Chromosome"/>
</dbReference>
<dbReference type="InterPro" id="IPR032854">
    <property type="entry name" value="ALKBH3"/>
</dbReference>
<evidence type="ECO:0000313" key="2">
    <source>
        <dbReference type="EMBL" id="WPU96966.1"/>
    </source>
</evidence>
<dbReference type="SUPFAM" id="SSF51197">
    <property type="entry name" value="Clavaminate synthase-like"/>
    <property type="match status" value="1"/>
</dbReference>
<dbReference type="EMBL" id="CP139558">
    <property type="protein sequence ID" value="WPU96966.1"/>
    <property type="molecule type" value="Genomic_DNA"/>
</dbReference>
<sequence length="200" mass="23264">MPQFNAPDDMLPNHGIPAKLVDYKPGVFSIEESLDLLDKIIDETPWEEKFELINGKEVSTPRLIAWFGEADLDYSITCKGLYPLPWTSELLVIKERIERLSGEKFDSVSLNYYRNGNDSVGWHMDNYGEPGRKLCVVSIGRSRMFDIRNRDDHSLEFSILLENGSYLLMKVGFQENWQHRIPKMKGIKESRINLIFRQLH</sequence>